<organism evidence="8 9">
    <name type="scientific">Paragonimus westermani</name>
    <dbReference type="NCBI Taxonomy" id="34504"/>
    <lineage>
        <taxon>Eukaryota</taxon>
        <taxon>Metazoa</taxon>
        <taxon>Spiralia</taxon>
        <taxon>Lophotrochozoa</taxon>
        <taxon>Platyhelminthes</taxon>
        <taxon>Trematoda</taxon>
        <taxon>Digenea</taxon>
        <taxon>Plagiorchiida</taxon>
        <taxon>Troglotremata</taxon>
        <taxon>Troglotrematidae</taxon>
        <taxon>Paragonimus</taxon>
    </lineage>
</organism>
<dbReference type="GO" id="GO:0000124">
    <property type="term" value="C:SAGA complex"/>
    <property type="evidence" value="ECO:0007669"/>
    <property type="project" value="TreeGrafter"/>
</dbReference>
<dbReference type="GO" id="GO:0003713">
    <property type="term" value="F:transcription coactivator activity"/>
    <property type="evidence" value="ECO:0007669"/>
    <property type="project" value="TreeGrafter"/>
</dbReference>
<dbReference type="Proteomes" id="UP000699462">
    <property type="component" value="Unassembled WGS sequence"/>
</dbReference>
<keyword evidence="7" id="KW-0472">Membrane</keyword>
<name>A0A8T0D2X0_9TREM</name>
<keyword evidence="4" id="KW-0804">Transcription</keyword>
<keyword evidence="7" id="KW-1133">Transmembrane helix</keyword>
<feature type="compositionally biased region" description="Polar residues" evidence="6">
    <location>
        <begin position="279"/>
        <end position="300"/>
    </location>
</feature>
<keyword evidence="5" id="KW-0539">Nucleus</keyword>
<protein>
    <recommendedName>
        <fullName evidence="10">Transcriptional adapter 3</fullName>
    </recommendedName>
</protein>
<gene>
    <name evidence="8" type="ORF">P879_03261</name>
</gene>
<proteinExistence type="inferred from homology"/>
<evidence type="ECO:0000256" key="6">
    <source>
        <dbReference type="SAM" id="MobiDB-lite"/>
    </source>
</evidence>
<dbReference type="EMBL" id="JTDF01022032">
    <property type="protein sequence ID" value="KAF8561048.1"/>
    <property type="molecule type" value="Genomic_DNA"/>
</dbReference>
<feature type="region of interest" description="Disordered" evidence="6">
    <location>
        <begin position="686"/>
        <end position="711"/>
    </location>
</feature>
<comment type="similarity">
    <text evidence="2">Belongs to the NGG1 family.</text>
</comment>
<dbReference type="InterPro" id="IPR019340">
    <property type="entry name" value="Histone_AcTrfase_su3"/>
</dbReference>
<sequence>MGRKKSNLTKCSGAIPFVAYETQLSDFVCPTLRKITASGEIHLFDLASIQLELERILANVIERLQCLTAESKGEDVPSLVLTSFQQQQRQATICDSDANQALSNGRPALMVKANPNKPLTLIISQRNRLSQLHQPVHNSEVTGSSRAKPFPTLICGRRISRSSTEEHGEQNPSASPDKNQSASRQVFFVFIQATINRLFVLFFIFTCYAIPNKFWELMEPYCAEITEANIGYLEGLLRSYQDLETTYFQLPPLRSPDPQKLDNVESPASKRPKRDLGNSAPQNQQPLGGETTNDSEGHMNCSTNTSSFQLALYLESDFRKQPSESCALEKLSQSLLDSCYQENVVLSFTDSVHHVLEEYKTVESRHNTSCHENVGTTDSNHMVTSTGSEDHALVISSCSNGSRKEVGSSFPTIPDRLRHWVTAKASLPFKTLAKQMHVSSSFRVEKKIAQAMDELGLIPLNVIHPGECGTQSSVAVKSENSYSFTPLFDASANTLDEKTQPDSVCLKLPLVKECEIQSSISRPHCPETAYVECANLRRNSFSRNVRSMSTVSHTNVEMGELEPGRLRSSVVKSDESSCPPSNEPLELKSSRHRRSKKTGRFMFNRRLRNSLHTVHSQVNRQNGISGVGEHEVEATPPASPLVSPTRLKDHLSNGILTSDDEDGLADSGENGLNVMTSGDSVRNHLSTVNSGRRSADASPYAGETPDVSESRSLIRHNEGETASVVSGDAFHLNRLGPDTSETDTGECYNTDSGLDARTTGYNHPLEADSHIRHHSLNDTAVQSTHKSTLDVPVSTGHQSECPVGTCGSASGDHPSEFKFDNAFSFLLHEFGQDREAMYKNSSTNTINADFGAICLAANRDLVAGDEVGMAILQRQQDLRLVCAQNHSVLRRLIQAARRDMQRQEIQRRLAVADADVIEAYNKLESYRPQRKPPLKRDRDMAYKALKERRKILKELEAFDSKSP</sequence>
<dbReference type="OrthoDB" id="1232at2759"/>
<feature type="region of interest" description="Disordered" evidence="6">
    <location>
        <begin position="251"/>
        <end position="300"/>
    </location>
</feature>
<evidence type="ECO:0000256" key="3">
    <source>
        <dbReference type="ARBA" id="ARBA00023015"/>
    </source>
</evidence>
<dbReference type="GO" id="GO:0005634">
    <property type="term" value="C:nucleus"/>
    <property type="evidence" value="ECO:0007669"/>
    <property type="project" value="UniProtKB-SubCell"/>
</dbReference>
<dbReference type="GO" id="GO:0006357">
    <property type="term" value="P:regulation of transcription by RNA polymerase II"/>
    <property type="evidence" value="ECO:0007669"/>
    <property type="project" value="TreeGrafter"/>
</dbReference>
<comment type="subcellular location">
    <subcellularLocation>
        <location evidence="1">Nucleus</location>
    </subcellularLocation>
</comment>
<keyword evidence="7" id="KW-0812">Transmembrane</keyword>
<evidence type="ECO:0008006" key="10">
    <source>
        <dbReference type="Google" id="ProtNLM"/>
    </source>
</evidence>
<evidence type="ECO:0000256" key="2">
    <source>
        <dbReference type="ARBA" id="ARBA00005330"/>
    </source>
</evidence>
<feature type="region of interest" description="Disordered" evidence="6">
    <location>
        <begin position="569"/>
        <end position="597"/>
    </location>
</feature>
<dbReference type="PANTHER" id="PTHR13556:SF2">
    <property type="entry name" value="TRANSCRIPTIONAL ADAPTER 3"/>
    <property type="match status" value="1"/>
</dbReference>
<dbReference type="PANTHER" id="PTHR13556">
    <property type="entry name" value="TRANSCRIPTIONAL ADAPTER 3-RELATED"/>
    <property type="match status" value="1"/>
</dbReference>
<feature type="transmembrane region" description="Helical" evidence="7">
    <location>
        <begin position="186"/>
        <end position="211"/>
    </location>
</feature>
<evidence type="ECO:0000256" key="1">
    <source>
        <dbReference type="ARBA" id="ARBA00004123"/>
    </source>
</evidence>
<keyword evidence="3" id="KW-0805">Transcription regulation</keyword>
<evidence type="ECO:0000313" key="9">
    <source>
        <dbReference type="Proteomes" id="UP000699462"/>
    </source>
</evidence>
<dbReference type="AlphaFoldDB" id="A0A8T0D2X0"/>
<evidence type="ECO:0000256" key="4">
    <source>
        <dbReference type="ARBA" id="ARBA00023163"/>
    </source>
</evidence>
<accession>A0A8T0D2X0</accession>
<dbReference type="Pfam" id="PF10198">
    <property type="entry name" value="Ada3"/>
    <property type="match status" value="1"/>
</dbReference>
<evidence type="ECO:0000256" key="7">
    <source>
        <dbReference type="SAM" id="Phobius"/>
    </source>
</evidence>
<keyword evidence="9" id="KW-1185">Reference proteome</keyword>
<reference evidence="8 9" key="1">
    <citation type="submission" date="2019-07" db="EMBL/GenBank/DDBJ databases">
        <title>Annotation for the trematode Paragonimus westermani.</title>
        <authorList>
            <person name="Choi Y.-J."/>
        </authorList>
    </citation>
    <scope>NUCLEOTIDE SEQUENCE [LARGE SCALE GENOMIC DNA]</scope>
    <source>
        <strain evidence="8">180907_Pwestermani</strain>
    </source>
</reference>
<comment type="caution">
    <text evidence="8">The sequence shown here is derived from an EMBL/GenBank/DDBJ whole genome shotgun (WGS) entry which is preliminary data.</text>
</comment>
<evidence type="ECO:0000313" key="8">
    <source>
        <dbReference type="EMBL" id="KAF8561048.1"/>
    </source>
</evidence>
<evidence type="ECO:0000256" key="5">
    <source>
        <dbReference type="ARBA" id="ARBA00023242"/>
    </source>
</evidence>